<dbReference type="EMBL" id="BA000026">
    <property type="protein sequence ID" value="BAC43902.1"/>
    <property type="molecule type" value="Genomic_DNA"/>
</dbReference>
<accession>Q8EWU1</accession>
<evidence type="ECO:0008006" key="3">
    <source>
        <dbReference type="Google" id="ProtNLM"/>
    </source>
</evidence>
<evidence type="ECO:0000313" key="1">
    <source>
        <dbReference type="EMBL" id="BAC43902.1"/>
    </source>
</evidence>
<dbReference type="HOGENOM" id="CLU_2437675_0_0_14"/>
<keyword evidence="2" id="KW-1185">Reference proteome</keyword>
<proteinExistence type="predicted"/>
<dbReference type="RefSeq" id="WP_011076938.1">
    <property type="nucleotide sequence ID" value="NC_004432.1"/>
</dbReference>
<sequence length="90" mass="10753">MNKKTLEKKKIYRICCLSKQKYEINKLVKITKVKTNIFINDLNIKGRSVYFLKDEVKKININKFYNLINARLKLNLEEVDKQKISQFLNG</sequence>
<dbReference type="STRING" id="272633.gene:10731203"/>
<dbReference type="InterPro" id="IPR035931">
    <property type="entry name" value="YlxR-like_sf"/>
</dbReference>
<dbReference type="Proteomes" id="UP000002522">
    <property type="component" value="Chromosome"/>
</dbReference>
<reference evidence="1 2" key="1">
    <citation type="journal article" date="2002" name="Nucleic Acids Res.">
        <title>The complete genomic sequence of Mycoplasma penetrans, an intracellular bacterial pathogen in humans.</title>
        <authorList>
            <person name="Sasaki Y."/>
            <person name="Ishikawa J."/>
            <person name="Yamashita A."/>
            <person name="Oshima K."/>
            <person name="Kenri T."/>
            <person name="Furuya K."/>
            <person name="Yoshino C."/>
            <person name="Horino A."/>
            <person name="Shiba T."/>
            <person name="Sasaki T."/>
            <person name="Hattori M."/>
        </authorList>
    </citation>
    <scope>NUCLEOTIDE SEQUENCE [LARGE SCALE GENOMIC DNA]</scope>
    <source>
        <strain evidence="1 2">HF-2</strain>
    </source>
</reference>
<evidence type="ECO:0000313" key="2">
    <source>
        <dbReference type="Proteomes" id="UP000002522"/>
    </source>
</evidence>
<organism evidence="1 2">
    <name type="scientific">Malacoplasma penetrans (strain HF-2)</name>
    <name type="common">Mycoplasma penetrans</name>
    <dbReference type="NCBI Taxonomy" id="272633"/>
    <lineage>
        <taxon>Bacteria</taxon>
        <taxon>Bacillati</taxon>
        <taxon>Mycoplasmatota</taxon>
        <taxon>Mycoplasmoidales</taxon>
        <taxon>Mycoplasmoidaceae</taxon>
        <taxon>Malacoplasma</taxon>
    </lineage>
</organism>
<protein>
    <recommendedName>
        <fullName evidence="3">YlxR domain-containing protein</fullName>
    </recommendedName>
</protein>
<dbReference type="KEGG" id="mpe:MYPE1100"/>
<dbReference type="AlphaFoldDB" id="Q8EWU1"/>
<name>Q8EWU1_MALP2</name>
<dbReference type="SUPFAM" id="SSF64376">
    <property type="entry name" value="YlxR-like"/>
    <property type="match status" value="1"/>
</dbReference>
<dbReference type="InParanoid" id="Q8EWU1"/>
<gene>
    <name evidence="1" type="ordered locus">MYPE1100</name>
</gene>